<dbReference type="Pfam" id="PF00646">
    <property type="entry name" value="F-box"/>
    <property type="match status" value="1"/>
</dbReference>
<dbReference type="InterPro" id="IPR055357">
    <property type="entry name" value="LRR_At1g61320_AtMIF1"/>
</dbReference>
<evidence type="ECO:0000256" key="1">
    <source>
        <dbReference type="SAM" id="MobiDB-lite"/>
    </source>
</evidence>
<dbReference type="Proteomes" id="UP000604825">
    <property type="component" value="Unassembled WGS sequence"/>
</dbReference>
<dbReference type="SUPFAM" id="SSF52047">
    <property type="entry name" value="RNI-like"/>
    <property type="match status" value="1"/>
</dbReference>
<feature type="region of interest" description="Disordered" evidence="1">
    <location>
        <begin position="20"/>
        <end position="42"/>
    </location>
</feature>
<evidence type="ECO:0000259" key="3">
    <source>
        <dbReference type="Pfam" id="PF23622"/>
    </source>
</evidence>
<proteinExistence type="predicted"/>
<dbReference type="InterPro" id="IPR036047">
    <property type="entry name" value="F-box-like_dom_sf"/>
</dbReference>
<dbReference type="OrthoDB" id="637160at2759"/>
<dbReference type="PANTHER" id="PTHR34145">
    <property type="entry name" value="OS02G0105600 PROTEIN"/>
    <property type="match status" value="1"/>
</dbReference>
<evidence type="ECO:0000313" key="5">
    <source>
        <dbReference type="Proteomes" id="UP000604825"/>
    </source>
</evidence>
<dbReference type="AlphaFoldDB" id="A0A811S3X1"/>
<reference evidence="4" key="1">
    <citation type="submission" date="2020-10" db="EMBL/GenBank/DDBJ databases">
        <authorList>
            <person name="Han B."/>
            <person name="Lu T."/>
            <person name="Zhao Q."/>
            <person name="Huang X."/>
            <person name="Zhao Y."/>
        </authorList>
    </citation>
    <scope>NUCLEOTIDE SEQUENCE</scope>
</reference>
<organism evidence="4 5">
    <name type="scientific">Miscanthus lutarioriparius</name>
    <dbReference type="NCBI Taxonomy" id="422564"/>
    <lineage>
        <taxon>Eukaryota</taxon>
        <taxon>Viridiplantae</taxon>
        <taxon>Streptophyta</taxon>
        <taxon>Embryophyta</taxon>
        <taxon>Tracheophyta</taxon>
        <taxon>Spermatophyta</taxon>
        <taxon>Magnoliopsida</taxon>
        <taxon>Liliopsida</taxon>
        <taxon>Poales</taxon>
        <taxon>Poaceae</taxon>
        <taxon>PACMAD clade</taxon>
        <taxon>Panicoideae</taxon>
        <taxon>Andropogonodae</taxon>
        <taxon>Andropogoneae</taxon>
        <taxon>Saccharinae</taxon>
        <taxon>Miscanthus</taxon>
    </lineage>
</organism>
<evidence type="ECO:0000259" key="2">
    <source>
        <dbReference type="Pfam" id="PF00646"/>
    </source>
</evidence>
<accession>A0A811S3X1</accession>
<gene>
    <name evidence="4" type="ORF">NCGR_LOCUS59474</name>
</gene>
<dbReference type="InterPro" id="IPR001810">
    <property type="entry name" value="F-box_dom"/>
</dbReference>
<dbReference type="PANTHER" id="PTHR34145:SF56">
    <property type="entry name" value="F-BOX DOMAIN-CONTAINING PROTEIN"/>
    <property type="match status" value="1"/>
</dbReference>
<dbReference type="Gene3D" id="3.80.10.10">
    <property type="entry name" value="Ribonuclease Inhibitor"/>
    <property type="match status" value="1"/>
</dbReference>
<dbReference type="InterPro" id="IPR032675">
    <property type="entry name" value="LRR_dom_sf"/>
</dbReference>
<keyword evidence="5" id="KW-1185">Reference proteome</keyword>
<dbReference type="EMBL" id="CAJGYO010000018">
    <property type="protein sequence ID" value="CAD6335376.1"/>
    <property type="molecule type" value="Genomic_DNA"/>
</dbReference>
<sequence length="482" mass="52677">MGAGAGARVHYLPDGLVSSFGNGKRSSHKDNGSPKGGNKMRYSGPDLPEDIWRHIHSLLPLRDAARAALVSRAFLDSWRCRPNITFSKTSLGLDGKDEITRDFNSTVDHILKKHSGVDLKSLKIEFFGYNADAHCYLNSWLKNVVTPELEELTLVPPRYNSKYCFPSSLLSNGSGNSIRHLHLSRCTFSSTAGLDCLKKLTTLSLHQVRITGDELGCLLLNSTALEDLNLLYCNKIGCLNIPFLMKRLSCLSVCECDKLQVIEIEAPNISTFHFSSYGQVQVSLAGSLHVKYITLSMECAISYACVKLPSVVPNLETLSISSSYEVVGTPMLPSKFLHLRFLGITLCGAAFSRAYDCFSVVSFIDAAPSLESFVLGVSQLWMQHGSIVGDPSPLRQMAGQRHNSLKTLTINGFCSAKSLVELACYILENAASLDCLTLDTTLGLLPRCSVMVMESGKTLLAIRSYIKDKVPPAVKLNVLGAL</sequence>
<evidence type="ECO:0008006" key="6">
    <source>
        <dbReference type="Google" id="ProtNLM"/>
    </source>
</evidence>
<dbReference type="InterPro" id="IPR053772">
    <property type="entry name" value="At1g61320/At1g61330-like"/>
</dbReference>
<dbReference type="Pfam" id="PF23622">
    <property type="entry name" value="LRR_At1g61320_AtMIF1"/>
    <property type="match status" value="1"/>
</dbReference>
<comment type="caution">
    <text evidence="4">The sequence shown here is derived from an EMBL/GenBank/DDBJ whole genome shotgun (WGS) entry which is preliminary data.</text>
</comment>
<dbReference type="SUPFAM" id="SSF81383">
    <property type="entry name" value="F-box domain"/>
    <property type="match status" value="1"/>
</dbReference>
<protein>
    <recommendedName>
        <fullName evidence="6">F-box domain-containing protein</fullName>
    </recommendedName>
</protein>
<evidence type="ECO:0000313" key="4">
    <source>
        <dbReference type="EMBL" id="CAD6335376.1"/>
    </source>
</evidence>
<feature type="domain" description="F-box" evidence="2">
    <location>
        <begin position="46"/>
        <end position="79"/>
    </location>
</feature>
<name>A0A811S3X1_9POAL</name>
<feature type="domain" description="At1g61320/AtMIF1 LRR" evidence="3">
    <location>
        <begin position="110"/>
        <end position="480"/>
    </location>
</feature>